<dbReference type="InterPro" id="IPR050249">
    <property type="entry name" value="Pseudomonas-type_ThrB"/>
</dbReference>
<dbReference type="SUPFAM" id="SSF56112">
    <property type="entry name" value="Protein kinase-like (PK-like)"/>
    <property type="match status" value="1"/>
</dbReference>
<evidence type="ECO:0000313" key="4">
    <source>
        <dbReference type="EMBL" id="EFH83769.1"/>
    </source>
</evidence>
<dbReference type="Proteomes" id="UP000004508">
    <property type="component" value="Unassembled WGS sequence"/>
</dbReference>
<dbReference type="GO" id="GO:0019202">
    <property type="term" value="F:amino acid kinase activity"/>
    <property type="evidence" value="ECO:0007669"/>
    <property type="project" value="TreeGrafter"/>
</dbReference>
<keyword evidence="2" id="KW-1133">Transmembrane helix</keyword>
<dbReference type="InterPro" id="IPR002575">
    <property type="entry name" value="Aminoglycoside_PTrfase"/>
</dbReference>
<dbReference type="PANTHER" id="PTHR21064:SF6">
    <property type="entry name" value="AMINOGLYCOSIDE PHOSPHOTRANSFERASE DOMAIN-CONTAINING PROTEIN"/>
    <property type="match status" value="1"/>
</dbReference>
<dbReference type="Pfam" id="PF01636">
    <property type="entry name" value="APH"/>
    <property type="match status" value="1"/>
</dbReference>
<evidence type="ECO:0000313" key="5">
    <source>
        <dbReference type="Proteomes" id="UP000004508"/>
    </source>
</evidence>
<feature type="domain" description="Aminoglycoside phosphotransferase" evidence="3">
    <location>
        <begin position="25"/>
        <end position="228"/>
    </location>
</feature>
<keyword evidence="4" id="KW-0808">Transferase</keyword>
<keyword evidence="2" id="KW-0812">Transmembrane</keyword>
<dbReference type="Gene3D" id="3.90.1200.10">
    <property type="match status" value="1"/>
</dbReference>
<keyword evidence="5" id="KW-1185">Reference proteome</keyword>
<dbReference type="Gene3D" id="3.30.200.20">
    <property type="entry name" value="Phosphorylase Kinase, domain 1"/>
    <property type="match status" value="1"/>
</dbReference>
<dbReference type="AlphaFoldDB" id="D6TTL8"/>
<dbReference type="InParanoid" id="D6TTL8"/>
<dbReference type="OrthoDB" id="156345at2"/>
<gene>
    <name evidence="4" type="ORF">Krac_4765</name>
</gene>
<evidence type="ECO:0000259" key="3">
    <source>
        <dbReference type="Pfam" id="PF01636"/>
    </source>
</evidence>
<proteinExistence type="inferred from homology"/>
<reference evidence="4 5" key="1">
    <citation type="journal article" date="2011" name="Stand. Genomic Sci.">
        <title>Non-contiguous finished genome sequence and contextual data of the filamentous soil bacterium Ktedonobacter racemifer type strain (SOSP1-21).</title>
        <authorList>
            <person name="Chang Y.J."/>
            <person name="Land M."/>
            <person name="Hauser L."/>
            <person name="Chertkov O."/>
            <person name="Del Rio T.G."/>
            <person name="Nolan M."/>
            <person name="Copeland A."/>
            <person name="Tice H."/>
            <person name="Cheng J.F."/>
            <person name="Lucas S."/>
            <person name="Han C."/>
            <person name="Goodwin L."/>
            <person name="Pitluck S."/>
            <person name="Ivanova N."/>
            <person name="Ovchinikova G."/>
            <person name="Pati A."/>
            <person name="Chen A."/>
            <person name="Palaniappan K."/>
            <person name="Mavromatis K."/>
            <person name="Liolios K."/>
            <person name="Brettin T."/>
            <person name="Fiebig A."/>
            <person name="Rohde M."/>
            <person name="Abt B."/>
            <person name="Goker M."/>
            <person name="Detter J.C."/>
            <person name="Woyke T."/>
            <person name="Bristow J."/>
            <person name="Eisen J.A."/>
            <person name="Markowitz V."/>
            <person name="Hugenholtz P."/>
            <person name="Kyrpides N.C."/>
            <person name="Klenk H.P."/>
            <person name="Lapidus A."/>
        </authorList>
    </citation>
    <scope>NUCLEOTIDE SEQUENCE [LARGE SCALE GENOMIC DNA]</scope>
    <source>
        <strain evidence="5">DSM 44963</strain>
    </source>
</reference>
<accession>D6TTL8</accession>
<dbReference type="InterPro" id="IPR011009">
    <property type="entry name" value="Kinase-like_dom_sf"/>
</dbReference>
<comment type="caution">
    <text evidence="4">The sequence shown here is derived from an EMBL/GenBank/DDBJ whole genome shotgun (WGS) entry which is preliminary data.</text>
</comment>
<protein>
    <submittedName>
        <fullName evidence="4">Aminoglycoside phosphotransferase</fullName>
    </submittedName>
</protein>
<dbReference type="RefSeq" id="WP_007914728.1">
    <property type="nucleotide sequence ID" value="NZ_ADVG01000003.1"/>
</dbReference>
<dbReference type="PANTHER" id="PTHR21064">
    <property type="entry name" value="AMINOGLYCOSIDE PHOSPHOTRANSFERASE DOMAIN-CONTAINING PROTEIN-RELATED"/>
    <property type="match status" value="1"/>
</dbReference>
<evidence type="ECO:0000256" key="1">
    <source>
        <dbReference type="ARBA" id="ARBA00038240"/>
    </source>
</evidence>
<sequence>MRQTLLPDELRTLVTQRYGLTLGEAKRLEGGDECLIWQVTANEGDVVVRLSPPWRSPERLTWTHRVTLALHEMLPQVVTPILALDGETLFRYQQQSVALFPYITGTQLDRDNSAHRQEAAHLLAHLHRALLNCAPMSATLERERLLGAPPLFPTPDPAELVDPELDAWHASLSGRYKRLTIGLIHGDYYRRNLLTRGKQLVGLLDWDDLHTDYLMQEVAWSTWELCHKPMGDDWYPEHVQDFVRCYREAGGPCQEEEYSHFIPFIRWRLREEMRRHYAAVARGLPGEPEYAAIALPGNIFSVLGRIFTQRKNMAIIGLVLSFVSLLLVIGNILDYLATLH</sequence>
<name>D6TTL8_KTERA</name>
<feature type="transmembrane region" description="Helical" evidence="2">
    <location>
        <begin position="313"/>
        <end position="333"/>
    </location>
</feature>
<organism evidence="4 5">
    <name type="scientific">Ktedonobacter racemifer DSM 44963</name>
    <dbReference type="NCBI Taxonomy" id="485913"/>
    <lineage>
        <taxon>Bacteria</taxon>
        <taxon>Bacillati</taxon>
        <taxon>Chloroflexota</taxon>
        <taxon>Ktedonobacteria</taxon>
        <taxon>Ktedonobacterales</taxon>
        <taxon>Ktedonobacteraceae</taxon>
        <taxon>Ktedonobacter</taxon>
    </lineage>
</organism>
<dbReference type="eggNOG" id="COG2334">
    <property type="taxonomic scope" value="Bacteria"/>
</dbReference>
<keyword evidence="2" id="KW-0472">Membrane</keyword>
<dbReference type="STRING" id="485913.Krac_4765"/>
<comment type="similarity">
    <text evidence="1">Belongs to the pseudomonas-type ThrB family.</text>
</comment>
<evidence type="ECO:0000256" key="2">
    <source>
        <dbReference type="SAM" id="Phobius"/>
    </source>
</evidence>
<dbReference type="EMBL" id="ADVG01000003">
    <property type="protein sequence ID" value="EFH83769.1"/>
    <property type="molecule type" value="Genomic_DNA"/>
</dbReference>